<feature type="domain" description="SCP" evidence="2">
    <location>
        <begin position="76"/>
        <end position="199"/>
    </location>
</feature>
<evidence type="ECO:0000256" key="1">
    <source>
        <dbReference type="SAM" id="SignalP"/>
    </source>
</evidence>
<gene>
    <name evidence="4" type="ORF">QYE77_12735</name>
</gene>
<evidence type="ECO:0000259" key="3">
    <source>
        <dbReference type="Pfam" id="PF19190"/>
    </source>
</evidence>
<dbReference type="CDD" id="cd05379">
    <property type="entry name" value="CAP_bacterial"/>
    <property type="match status" value="1"/>
</dbReference>
<dbReference type="EMBL" id="JAUHMF010000002">
    <property type="protein sequence ID" value="MDT8899131.1"/>
    <property type="molecule type" value="Genomic_DNA"/>
</dbReference>
<keyword evidence="1" id="KW-0732">Signal</keyword>
<dbReference type="PANTHER" id="PTHR31157">
    <property type="entry name" value="SCP DOMAIN-CONTAINING PROTEIN"/>
    <property type="match status" value="1"/>
</dbReference>
<evidence type="ECO:0000259" key="2">
    <source>
        <dbReference type="Pfam" id="PF00188"/>
    </source>
</evidence>
<protein>
    <submittedName>
        <fullName evidence="4">CAP domain-containing protein</fullName>
    </submittedName>
</protein>
<reference evidence="4 5" key="1">
    <citation type="submission" date="2023-07" db="EMBL/GenBank/DDBJ databases">
        <title>Novel species of Thermanaerothrix with wide hydrolytic capabilities.</title>
        <authorList>
            <person name="Zayulina K.S."/>
            <person name="Podosokorskaya O.A."/>
            <person name="Elcheninov A.G."/>
        </authorList>
    </citation>
    <scope>NUCLEOTIDE SEQUENCE [LARGE SCALE GENOMIC DNA]</scope>
    <source>
        <strain evidence="4 5">4228-RoL</strain>
    </source>
</reference>
<evidence type="ECO:0000313" key="4">
    <source>
        <dbReference type="EMBL" id="MDT8899131.1"/>
    </source>
</evidence>
<dbReference type="Pfam" id="PF00188">
    <property type="entry name" value="CAP"/>
    <property type="match status" value="1"/>
</dbReference>
<dbReference type="Proteomes" id="UP001254165">
    <property type="component" value="Unassembled WGS sequence"/>
</dbReference>
<dbReference type="InterPro" id="IPR024361">
    <property type="entry name" value="BACON"/>
</dbReference>
<feature type="chain" id="PRO_5045371774" evidence="1">
    <location>
        <begin position="33"/>
        <end position="412"/>
    </location>
</feature>
<keyword evidence="5" id="KW-1185">Reference proteome</keyword>
<dbReference type="Gene3D" id="3.40.33.10">
    <property type="entry name" value="CAP"/>
    <property type="match status" value="1"/>
</dbReference>
<dbReference type="InterPro" id="IPR035940">
    <property type="entry name" value="CAP_sf"/>
</dbReference>
<dbReference type="SUPFAM" id="SSF55797">
    <property type="entry name" value="PR-1-like"/>
    <property type="match status" value="1"/>
</dbReference>
<dbReference type="PANTHER" id="PTHR31157:SF1">
    <property type="entry name" value="SCP DOMAIN-CONTAINING PROTEIN"/>
    <property type="match status" value="1"/>
</dbReference>
<accession>A0ABU3NQP2</accession>
<dbReference type="InterPro" id="IPR014044">
    <property type="entry name" value="CAP_dom"/>
</dbReference>
<sequence length="412" mass="45928">MKKGLMGSRLERMFLALLSLVLFFASTGAALAQEPFPTVGSSVSLESGDFEVLFTGCATGSETISPVRADFEQRVVELVNDYRASKGLPPLKRVAELDNAARYHARDMRQDDYFDHNSFDRNGNTPVCEWNTRITAFYKNWRNLGENIAAGYASPDSVMQGWLSSDGHRANIESQSYWEIGVGYDEGSGSYFRYWVQDFGRRDGIYPLVINREYAQTSDPNVELYIYGMGVWTQMRLRNDDDPWGEWQPFSPTVSWRLKWTQGIHTVCAELKKDAQIYTACDSIELSTGGPVLSVQPSRLSFLFNRAKSQAFPAQATLQITNSGNDQVISWRILSAPDWIRITPTNGTTPSNSVLINLEGSNIPTSPSTYSDVIRVAVEGGENVRGSPFDVAVTLTVVEDLPYAVFLPAVSR</sequence>
<proteinExistence type="predicted"/>
<feature type="signal peptide" evidence="1">
    <location>
        <begin position="1"/>
        <end position="32"/>
    </location>
</feature>
<comment type="caution">
    <text evidence="4">The sequence shown here is derived from an EMBL/GenBank/DDBJ whole genome shotgun (WGS) entry which is preliminary data.</text>
</comment>
<organism evidence="4 5">
    <name type="scientific">Thermanaerothrix solaris</name>
    <dbReference type="NCBI Taxonomy" id="3058434"/>
    <lineage>
        <taxon>Bacteria</taxon>
        <taxon>Bacillati</taxon>
        <taxon>Chloroflexota</taxon>
        <taxon>Anaerolineae</taxon>
        <taxon>Anaerolineales</taxon>
        <taxon>Anaerolineaceae</taxon>
        <taxon>Thermanaerothrix</taxon>
    </lineage>
</organism>
<dbReference type="Pfam" id="PF19190">
    <property type="entry name" value="BACON_2"/>
    <property type="match status" value="1"/>
</dbReference>
<feature type="domain" description="BACON" evidence="3">
    <location>
        <begin position="312"/>
        <end position="373"/>
    </location>
</feature>
<dbReference type="RefSeq" id="WP_315625815.1">
    <property type="nucleotide sequence ID" value="NZ_JAUHMF010000002.1"/>
</dbReference>
<name>A0ABU3NQP2_9CHLR</name>
<evidence type="ECO:0000313" key="5">
    <source>
        <dbReference type="Proteomes" id="UP001254165"/>
    </source>
</evidence>